<evidence type="ECO:0000313" key="12">
    <source>
        <dbReference type="Proteomes" id="UP000231932"/>
    </source>
</evidence>
<keyword evidence="6" id="KW-0067">ATP-binding</keyword>
<dbReference type="PIRSF" id="PIRSF003128">
    <property type="entry name" value="RecN"/>
    <property type="match status" value="1"/>
</dbReference>
<dbReference type="InterPro" id="IPR003395">
    <property type="entry name" value="RecF/RecN/SMC_N"/>
</dbReference>
<evidence type="ECO:0000256" key="9">
    <source>
        <dbReference type="PIRNR" id="PIRNR003128"/>
    </source>
</evidence>
<dbReference type="Proteomes" id="UP000231932">
    <property type="component" value="Chromosome"/>
</dbReference>
<sequence length="571" mass="63988">MLMSLSVRNFLLIDEAHLDFETGFHVLTGETGAGKSILLDALGLIRGERASAQQVRAGAKQAVVEALFSTDGRPEALQWLEEMGFEPAEEILLVREVSRQGKSLCRINGRTVTVQMLRDLAARLIDVYGQHEHQSLLQPDRYARMLDGYGDASHQTLLEEYRRAHDRFTRADEDLRAAQLGEEERLQRIDWLLFQLGEIRDLSPAPGEEEELEAEYRRLSHAGRILEDASRGYEMLDEGGQGVRAATDLVAEIVETVEGLVKYDPGLAGILEMLQSAAANLSEAAHELRRYLETVEADPQKLESVQERLHQLRRLMRKYGGSVESILESAATMENELSRLRNYEADLQERSKARTRAWEEMVSTARRLSLNRLALAERIQVKVQEQLRELAMPRAQFQIEVRWLGETEKGFRSDGADQVEFLFSANPGEPPAPLSKVASGGELSRLMLALKVVLADADDVPTLIFDEVDAGMSGQAAVVVGEKLVQVARRRQVICVTHLPQIAAMADGHHRIRKEQTEESTRTIVEVLEEADRIEEVARMLAGSTATEITRRQAQEMLERRAAAQSNSRLG</sequence>
<dbReference type="FunFam" id="3.40.50.300:FF:000356">
    <property type="entry name" value="DNA repair protein RecN"/>
    <property type="match status" value="1"/>
</dbReference>
<dbReference type="GO" id="GO:0006310">
    <property type="term" value="P:DNA recombination"/>
    <property type="evidence" value="ECO:0007669"/>
    <property type="project" value="InterPro"/>
</dbReference>
<dbReference type="Gene3D" id="3.40.50.300">
    <property type="entry name" value="P-loop containing nucleotide triphosphate hydrolases"/>
    <property type="match status" value="2"/>
</dbReference>
<gene>
    <name evidence="11" type="primary">recN</name>
    <name evidence="11" type="ORF">CVV65_05160</name>
</gene>
<dbReference type="NCBIfam" id="TIGR00634">
    <property type="entry name" value="recN"/>
    <property type="match status" value="1"/>
</dbReference>
<evidence type="ECO:0000256" key="7">
    <source>
        <dbReference type="ARBA" id="ARBA00023204"/>
    </source>
</evidence>
<dbReference type="EMBL" id="CP024955">
    <property type="protein sequence ID" value="ATY84417.1"/>
    <property type="molecule type" value="Genomic_DNA"/>
</dbReference>
<evidence type="ECO:0000313" key="11">
    <source>
        <dbReference type="EMBL" id="ATY84417.1"/>
    </source>
</evidence>
<dbReference type="PANTHER" id="PTHR11059:SF0">
    <property type="entry name" value="DNA REPAIR PROTEIN RECN"/>
    <property type="match status" value="1"/>
</dbReference>
<evidence type="ECO:0000256" key="8">
    <source>
        <dbReference type="ARBA" id="ARBA00033408"/>
    </source>
</evidence>
<evidence type="ECO:0000256" key="2">
    <source>
        <dbReference type="ARBA" id="ARBA00009441"/>
    </source>
</evidence>
<dbReference type="GO" id="GO:0009432">
    <property type="term" value="P:SOS response"/>
    <property type="evidence" value="ECO:0007669"/>
    <property type="project" value="TreeGrafter"/>
</dbReference>
<feature type="domain" description="RecF/RecN/SMC N-terminal" evidence="10">
    <location>
        <begin position="2"/>
        <end position="519"/>
    </location>
</feature>
<dbReference type="FunFam" id="3.40.50.300:FF:000319">
    <property type="entry name" value="DNA repair protein RecN"/>
    <property type="match status" value="1"/>
</dbReference>
<keyword evidence="7 9" id="KW-0234">DNA repair</keyword>
<evidence type="ECO:0000256" key="3">
    <source>
        <dbReference type="ARBA" id="ARBA00021315"/>
    </source>
</evidence>
<comment type="similarity">
    <text evidence="2 9">Belongs to the RecN family.</text>
</comment>
<comment type="function">
    <text evidence="1 9">May be involved in recombinational repair of damaged DNA.</text>
</comment>
<dbReference type="SUPFAM" id="SSF52540">
    <property type="entry name" value="P-loop containing nucleoside triphosphate hydrolases"/>
    <property type="match status" value="1"/>
</dbReference>
<dbReference type="PANTHER" id="PTHR11059">
    <property type="entry name" value="DNA REPAIR PROTEIN RECN"/>
    <property type="match status" value="1"/>
</dbReference>
<reference evidence="12" key="1">
    <citation type="submission" date="2017-11" db="EMBL/GenBank/DDBJ databases">
        <title>Complete Genome Sequence of Kyrpidia sp. Strain EA-1, a thermophilic, hydrogen-oxidizing Bacterium, isolated from the Azores.</title>
        <authorList>
            <person name="Reiner J.E."/>
            <person name="Lapp C.J."/>
            <person name="Bunk B."/>
            <person name="Gescher J."/>
        </authorList>
    </citation>
    <scope>NUCLEOTIDE SEQUENCE [LARGE SCALE GENOMIC DNA]</scope>
    <source>
        <strain evidence="12">EA-1</strain>
    </source>
</reference>
<proteinExistence type="inferred from homology"/>
<dbReference type="NCBIfam" id="NF008121">
    <property type="entry name" value="PRK10869.1"/>
    <property type="match status" value="1"/>
</dbReference>
<keyword evidence="5 9" id="KW-0227">DNA damage</keyword>
<organism evidence="11 12">
    <name type="scientific">Kyrpidia spormannii</name>
    <dbReference type="NCBI Taxonomy" id="2055160"/>
    <lineage>
        <taxon>Bacteria</taxon>
        <taxon>Bacillati</taxon>
        <taxon>Bacillota</taxon>
        <taxon>Bacilli</taxon>
        <taxon>Bacillales</taxon>
        <taxon>Alicyclobacillaceae</taxon>
        <taxon>Kyrpidia</taxon>
    </lineage>
</organism>
<keyword evidence="12" id="KW-1185">Reference proteome</keyword>
<dbReference type="GO" id="GO:0043590">
    <property type="term" value="C:bacterial nucleoid"/>
    <property type="evidence" value="ECO:0007669"/>
    <property type="project" value="TreeGrafter"/>
</dbReference>
<name>A0A2K8N6I0_9BACL</name>
<dbReference type="AlphaFoldDB" id="A0A2K8N6I0"/>
<dbReference type="InterPro" id="IPR027417">
    <property type="entry name" value="P-loop_NTPase"/>
</dbReference>
<dbReference type="CDD" id="cd03241">
    <property type="entry name" value="ABC_RecN"/>
    <property type="match status" value="2"/>
</dbReference>
<keyword evidence="4" id="KW-0547">Nucleotide-binding</keyword>
<evidence type="ECO:0000256" key="4">
    <source>
        <dbReference type="ARBA" id="ARBA00022741"/>
    </source>
</evidence>
<evidence type="ECO:0000256" key="5">
    <source>
        <dbReference type="ARBA" id="ARBA00022763"/>
    </source>
</evidence>
<accession>A0A2K8N6I0</accession>
<evidence type="ECO:0000256" key="1">
    <source>
        <dbReference type="ARBA" id="ARBA00003618"/>
    </source>
</evidence>
<evidence type="ECO:0000259" key="10">
    <source>
        <dbReference type="Pfam" id="PF02463"/>
    </source>
</evidence>
<dbReference type="Pfam" id="PF02463">
    <property type="entry name" value="SMC_N"/>
    <property type="match status" value="1"/>
</dbReference>
<protein>
    <recommendedName>
        <fullName evidence="3 9">DNA repair protein RecN</fullName>
    </recommendedName>
    <alternativeName>
        <fullName evidence="8 9">Recombination protein N</fullName>
    </alternativeName>
</protein>
<dbReference type="GO" id="GO:0006281">
    <property type="term" value="P:DNA repair"/>
    <property type="evidence" value="ECO:0007669"/>
    <property type="project" value="UniProtKB-KW"/>
</dbReference>
<evidence type="ECO:0000256" key="6">
    <source>
        <dbReference type="ARBA" id="ARBA00022840"/>
    </source>
</evidence>
<dbReference type="GO" id="GO:0005524">
    <property type="term" value="F:ATP binding"/>
    <property type="evidence" value="ECO:0007669"/>
    <property type="project" value="UniProtKB-KW"/>
</dbReference>
<dbReference type="KEGG" id="kyr:CVV65_05160"/>
<dbReference type="InterPro" id="IPR004604">
    <property type="entry name" value="DNA_recomb/repair_RecN"/>
</dbReference>